<dbReference type="SUPFAM" id="SSF51261">
    <property type="entry name" value="Duplicated hybrid motif"/>
    <property type="match status" value="1"/>
</dbReference>
<evidence type="ECO:0000256" key="3">
    <source>
        <dbReference type="ARBA" id="ARBA00022723"/>
    </source>
</evidence>
<dbReference type="Gene3D" id="2.70.70.10">
    <property type="entry name" value="Glucose Permease (Domain IIA)"/>
    <property type="match status" value="1"/>
</dbReference>
<comment type="cofactor">
    <cofactor evidence="1">
        <name>Zn(2+)</name>
        <dbReference type="ChEBI" id="CHEBI:29105"/>
    </cofactor>
</comment>
<dbReference type="EMBL" id="FUXL01000008">
    <property type="protein sequence ID" value="SKA20448.1"/>
    <property type="molecule type" value="Genomic_DNA"/>
</dbReference>
<evidence type="ECO:0000256" key="1">
    <source>
        <dbReference type="ARBA" id="ARBA00001947"/>
    </source>
</evidence>
<reference evidence="11 12" key="1">
    <citation type="submission" date="2017-02" db="EMBL/GenBank/DDBJ databases">
        <authorList>
            <person name="Peterson S.W."/>
        </authorList>
    </citation>
    <scope>NUCLEOTIDE SEQUENCE [LARGE SCALE GENOMIC DNA]</scope>
    <source>
        <strain evidence="11 12">USBA 369</strain>
    </source>
</reference>
<sequence length="498" mass="53368">MTEAKRRVGKPFCRRARGRAAVLLAFAIALATPAASPMAKAAPADTESLAAVLDRLSLIEEQRAARSKELDQLSEELTLTGETVRKLDEEVAALAEDREKIRTAIIDAAAAQQQASARIGESEQRIGELAGQEASLKSSLLERRGLLAEVLAALERMGRAPPPALLVKPDDALGSVRSAILLGAVVPSIRTETQKLADDLSKLASVRQDMEVERQRFVAALTRQREEEARLKKLSEEKERLEAESRDRLGNANRRAQDLAAKATSLNELIASLDADLKKTRAAEDAARQRAEEARLKAEEEQKRREAAEKAAGSDTNDARPEPSAEGEEPSYDIASLRRDMMRIDEPAAPFSTLKGRLSAPVTGGLRSRFGAEDSMGRPASGETYAAAPGALVTAPADASVLYAGAFRSYGQLLILDAGDGYHIVLAGLDEIDVDVGQFVLTGEPVGAMGAKRLASAASDGFDAATPSLYVEFRKDGNPVDPSPWWTAGPSGRTRNDP</sequence>
<feature type="domain" description="M23ase beta-sheet core" evidence="10">
    <location>
        <begin position="380"/>
        <end position="482"/>
    </location>
</feature>
<feature type="region of interest" description="Disordered" evidence="8">
    <location>
        <begin position="284"/>
        <end position="334"/>
    </location>
</feature>
<protein>
    <submittedName>
        <fullName evidence="11">Septal ring factor EnvC, activator of murein hydrolases AmiA and AmiB</fullName>
    </submittedName>
</protein>
<gene>
    <name evidence="11" type="ORF">SAMN05428963_10842</name>
</gene>
<accession>A0A1T4RXI2</accession>
<keyword evidence="4 11" id="KW-0378">Hydrolase</keyword>
<evidence type="ECO:0000313" key="12">
    <source>
        <dbReference type="Proteomes" id="UP000190135"/>
    </source>
</evidence>
<dbReference type="PANTHER" id="PTHR21666:SF288">
    <property type="entry name" value="CELL DIVISION PROTEIN YTFB"/>
    <property type="match status" value="1"/>
</dbReference>
<feature type="chain" id="PRO_5013386813" evidence="9">
    <location>
        <begin position="32"/>
        <end position="498"/>
    </location>
</feature>
<keyword evidence="7" id="KW-0175">Coiled coil</keyword>
<organism evidence="11 12">
    <name type="scientific">Consotaella salsifontis</name>
    <dbReference type="NCBI Taxonomy" id="1365950"/>
    <lineage>
        <taxon>Bacteria</taxon>
        <taxon>Pseudomonadati</taxon>
        <taxon>Pseudomonadota</taxon>
        <taxon>Alphaproteobacteria</taxon>
        <taxon>Hyphomicrobiales</taxon>
        <taxon>Aurantimonadaceae</taxon>
        <taxon>Consotaella</taxon>
    </lineage>
</organism>
<evidence type="ECO:0000313" key="11">
    <source>
        <dbReference type="EMBL" id="SKA20448.1"/>
    </source>
</evidence>
<dbReference type="AlphaFoldDB" id="A0A1T4RXI2"/>
<dbReference type="CDD" id="cd12797">
    <property type="entry name" value="M23_peptidase"/>
    <property type="match status" value="1"/>
</dbReference>
<dbReference type="Proteomes" id="UP000190135">
    <property type="component" value="Unassembled WGS sequence"/>
</dbReference>
<feature type="region of interest" description="Disordered" evidence="8">
    <location>
        <begin position="474"/>
        <end position="498"/>
    </location>
</feature>
<evidence type="ECO:0000256" key="9">
    <source>
        <dbReference type="SAM" id="SignalP"/>
    </source>
</evidence>
<dbReference type="STRING" id="1365950.SAMN05428963_10842"/>
<dbReference type="PANTHER" id="PTHR21666">
    <property type="entry name" value="PEPTIDASE-RELATED"/>
    <property type="match status" value="1"/>
</dbReference>
<dbReference type="GO" id="GO:0006508">
    <property type="term" value="P:proteolysis"/>
    <property type="evidence" value="ECO:0007669"/>
    <property type="project" value="UniProtKB-KW"/>
</dbReference>
<evidence type="ECO:0000256" key="2">
    <source>
        <dbReference type="ARBA" id="ARBA00022670"/>
    </source>
</evidence>
<keyword evidence="6" id="KW-0482">Metalloprotease</keyword>
<feature type="compositionally biased region" description="Basic and acidic residues" evidence="8">
    <location>
        <begin position="284"/>
        <end position="309"/>
    </location>
</feature>
<dbReference type="GO" id="GO:0046872">
    <property type="term" value="F:metal ion binding"/>
    <property type="evidence" value="ECO:0007669"/>
    <property type="project" value="UniProtKB-KW"/>
</dbReference>
<dbReference type="Pfam" id="PF01551">
    <property type="entry name" value="Peptidase_M23"/>
    <property type="match status" value="1"/>
</dbReference>
<feature type="signal peptide" evidence="9">
    <location>
        <begin position="1"/>
        <end position="31"/>
    </location>
</feature>
<evidence type="ECO:0000256" key="6">
    <source>
        <dbReference type="ARBA" id="ARBA00023049"/>
    </source>
</evidence>
<keyword evidence="5" id="KW-0862">Zinc</keyword>
<evidence type="ECO:0000256" key="5">
    <source>
        <dbReference type="ARBA" id="ARBA00022833"/>
    </source>
</evidence>
<evidence type="ECO:0000256" key="7">
    <source>
        <dbReference type="SAM" id="Coils"/>
    </source>
</evidence>
<keyword evidence="3" id="KW-0479">Metal-binding</keyword>
<keyword evidence="9" id="KW-0732">Signal</keyword>
<proteinExistence type="predicted"/>
<dbReference type="InterPro" id="IPR016047">
    <property type="entry name" value="M23ase_b-sheet_dom"/>
</dbReference>
<evidence type="ECO:0000256" key="4">
    <source>
        <dbReference type="ARBA" id="ARBA00022801"/>
    </source>
</evidence>
<keyword evidence="2" id="KW-0645">Protease</keyword>
<dbReference type="InterPro" id="IPR011055">
    <property type="entry name" value="Dup_hybrid_motif"/>
</dbReference>
<evidence type="ECO:0000259" key="10">
    <source>
        <dbReference type="Pfam" id="PF01551"/>
    </source>
</evidence>
<feature type="coiled-coil region" evidence="7">
    <location>
        <begin position="56"/>
        <end position="104"/>
    </location>
</feature>
<evidence type="ECO:0000256" key="8">
    <source>
        <dbReference type="SAM" id="MobiDB-lite"/>
    </source>
</evidence>
<name>A0A1T4RXI2_9HYPH</name>
<keyword evidence="12" id="KW-1185">Reference proteome</keyword>
<dbReference type="GO" id="GO:0004222">
    <property type="term" value="F:metalloendopeptidase activity"/>
    <property type="evidence" value="ECO:0007669"/>
    <property type="project" value="TreeGrafter"/>
</dbReference>
<dbReference type="InterPro" id="IPR050570">
    <property type="entry name" value="Cell_wall_metabolism_enzyme"/>
</dbReference>